<sequence>MTHMMKMLAAGVMAMAVMIPMTAQAETLPSRDRTVVMLHVIADKGQACGLLDQWEAMVIKVQARQERRDWDTARRQRADRAIAADMAEKSCDDDMVTVWIDAARPNLSSEGLAPFLVVYQNLAKRDRPPDSFDATTMRIDYTDAIERIEAEFERLEVEGRVAEGGKAWDEYRAGLTVFIDEAVDAMEQGEQAQSRKAREAITYMSVAATIVEVWLRETDVNRQD</sequence>
<organism evidence="2 3">
    <name type="scientific">Algimonas porphyrae</name>
    <dbReference type="NCBI Taxonomy" id="1128113"/>
    <lineage>
        <taxon>Bacteria</taxon>
        <taxon>Pseudomonadati</taxon>
        <taxon>Pseudomonadota</taxon>
        <taxon>Alphaproteobacteria</taxon>
        <taxon>Maricaulales</taxon>
        <taxon>Robiginitomaculaceae</taxon>
        <taxon>Algimonas</taxon>
    </lineage>
</organism>
<evidence type="ECO:0000313" key="3">
    <source>
        <dbReference type="Proteomes" id="UP001161390"/>
    </source>
</evidence>
<comment type="caution">
    <text evidence="2">The sequence shown here is derived from an EMBL/GenBank/DDBJ whole genome shotgun (WGS) entry which is preliminary data.</text>
</comment>
<dbReference type="Proteomes" id="UP001161390">
    <property type="component" value="Unassembled WGS sequence"/>
</dbReference>
<evidence type="ECO:0000256" key="1">
    <source>
        <dbReference type="SAM" id="SignalP"/>
    </source>
</evidence>
<reference evidence="2" key="1">
    <citation type="journal article" date="2014" name="Int. J. Syst. Evol. Microbiol.">
        <title>Complete genome of a new Firmicutes species belonging to the dominant human colonic microbiota ('Ruminococcus bicirculans') reveals two chromosomes and a selective capacity to utilize plant glucans.</title>
        <authorList>
            <consortium name="NISC Comparative Sequencing Program"/>
            <person name="Wegmann U."/>
            <person name="Louis P."/>
            <person name="Goesmann A."/>
            <person name="Henrissat B."/>
            <person name="Duncan S.H."/>
            <person name="Flint H.J."/>
        </authorList>
    </citation>
    <scope>NUCLEOTIDE SEQUENCE</scope>
    <source>
        <strain evidence="2">NBRC 108216</strain>
    </source>
</reference>
<dbReference type="RefSeq" id="WP_284372848.1">
    <property type="nucleotide sequence ID" value="NZ_BSNJ01000005.1"/>
</dbReference>
<protein>
    <submittedName>
        <fullName evidence="2">Uncharacterized protein</fullName>
    </submittedName>
</protein>
<feature type="signal peptide" evidence="1">
    <location>
        <begin position="1"/>
        <end position="25"/>
    </location>
</feature>
<keyword evidence="1" id="KW-0732">Signal</keyword>
<proteinExistence type="predicted"/>
<dbReference type="EMBL" id="BSNJ01000005">
    <property type="protein sequence ID" value="GLQ21372.1"/>
    <property type="molecule type" value="Genomic_DNA"/>
</dbReference>
<evidence type="ECO:0000313" key="2">
    <source>
        <dbReference type="EMBL" id="GLQ21372.1"/>
    </source>
</evidence>
<keyword evidence="3" id="KW-1185">Reference proteome</keyword>
<accession>A0ABQ5V2S1</accession>
<reference evidence="2" key="2">
    <citation type="submission" date="2023-01" db="EMBL/GenBank/DDBJ databases">
        <title>Draft genome sequence of Algimonas porphyrae strain NBRC 108216.</title>
        <authorList>
            <person name="Sun Q."/>
            <person name="Mori K."/>
        </authorList>
    </citation>
    <scope>NUCLEOTIDE SEQUENCE</scope>
    <source>
        <strain evidence="2">NBRC 108216</strain>
    </source>
</reference>
<gene>
    <name evidence="2" type="ORF">GCM10007854_23270</name>
</gene>
<feature type="chain" id="PRO_5045709909" evidence="1">
    <location>
        <begin position="26"/>
        <end position="224"/>
    </location>
</feature>
<name>A0ABQ5V2S1_9PROT</name>